<dbReference type="OrthoDB" id="3648898at2759"/>
<evidence type="ECO:0000313" key="4">
    <source>
        <dbReference type="Proteomes" id="UP000016933"/>
    </source>
</evidence>
<feature type="region of interest" description="Disordered" evidence="2">
    <location>
        <begin position="151"/>
        <end position="180"/>
    </location>
</feature>
<keyword evidence="4" id="KW-1185">Reference proteome</keyword>
<evidence type="ECO:0000256" key="1">
    <source>
        <dbReference type="SAM" id="Coils"/>
    </source>
</evidence>
<proteinExistence type="predicted"/>
<accession>N1PND1</accession>
<dbReference type="OMA" id="AYRYETR"/>
<feature type="compositionally biased region" description="Basic and acidic residues" evidence="2">
    <location>
        <begin position="152"/>
        <end position="171"/>
    </location>
</feature>
<evidence type="ECO:0000313" key="3">
    <source>
        <dbReference type="EMBL" id="EME44428.1"/>
    </source>
</evidence>
<sequence>MSVRTIEPPILRAKSVASRGRPAFLDRIEDDRSSRVRSHSQSLVLVDQNRRSLRDLDDEIRALEAQREREREAGRYERKALRDEQRAAEEYRLASRLREPPPRDAYEFRERSTSRFRANEVDLIDDSLTRRSESRRRDELVVYDRYGQPTYYRREKSPPRNVVRVEKDRKGRMSLVRSTR</sequence>
<organism evidence="3 4">
    <name type="scientific">Dothistroma septosporum (strain NZE10 / CBS 128990)</name>
    <name type="common">Red band needle blight fungus</name>
    <name type="synonym">Mycosphaerella pini</name>
    <dbReference type="NCBI Taxonomy" id="675120"/>
    <lineage>
        <taxon>Eukaryota</taxon>
        <taxon>Fungi</taxon>
        <taxon>Dikarya</taxon>
        <taxon>Ascomycota</taxon>
        <taxon>Pezizomycotina</taxon>
        <taxon>Dothideomycetes</taxon>
        <taxon>Dothideomycetidae</taxon>
        <taxon>Mycosphaerellales</taxon>
        <taxon>Mycosphaerellaceae</taxon>
        <taxon>Dothistroma</taxon>
    </lineage>
</organism>
<dbReference type="HOGENOM" id="CLU_1496177_0_0_1"/>
<gene>
    <name evidence="3" type="ORF">DOTSEDRAFT_24470</name>
</gene>
<feature type="region of interest" description="Disordered" evidence="2">
    <location>
        <begin position="92"/>
        <end position="111"/>
    </location>
</feature>
<dbReference type="EMBL" id="KB446539">
    <property type="protein sequence ID" value="EME44428.1"/>
    <property type="molecule type" value="Genomic_DNA"/>
</dbReference>
<dbReference type="Proteomes" id="UP000016933">
    <property type="component" value="Unassembled WGS sequence"/>
</dbReference>
<protein>
    <submittedName>
        <fullName evidence="3">Uncharacterized protein</fullName>
    </submittedName>
</protein>
<dbReference type="AlphaFoldDB" id="N1PND1"/>
<feature type="coiled-coil region" evidence="1">
    <location>
        <begin position="46"/>
        <end position="73"/>
    </location>
</feature>
<keyword evidence="1" id="KW-0175">Coiled coil</keyword>
<name>N1PND1_DOTSN</name>
<reference evidence="3 4" key="2">
    <citation type="journal article" date="2012" name="PLoS Pathog.">
        <title>Diverse lifestyles and strategies of plant pathogenesis encoded in the genomes of eighteen Dothideomycetes fungi.</title>
        <authorList>
            <person name="Ohm R.A."/>
            <person name="Feau N."/>
            <person name="Henrissat B."/>
            <person name="Schoch C.L."/>
            <person name="Horwitz B.A."/>
            <person name="Barry K.W."/>
            <person name="Condon B.J."/>
            <person name="Copeland A.C."/>
            <person name="Dhillon B."/>
            <person name="Glaser F."/>
            <person name="Hesse C.N."/>
            <person name="Kosti I."/>
            <person name="LaButti K."/>
            <person name="Lindquist E.A."/>
            <person name="Lucas S."/>
            <person name="Salamov A.A."/>
            <person name="Bradshaw R.E."/>
            <person name="Ciuffetti L."/>
            <person name="Hamelin R.C."/>
            <person name="Kema G.H.J."/>
            <person name="Lawrence C."/>
            <person name="Scott J.A."/>
            <person name="Spatafora J.W."/>
            <person name="Turgeon B.G."/>
            <person name="de Wit P.J.G.M."/>
            <person name="Zhong S."/>
            <person name="Goodwin S.B."/>
            <person name="Grigoriev I.V."/>
        </authorList>
    </citation>
    <scope>NUCLEOTIDE SEQUENCE [LARGE SCALE GENOMIC DNA]</scope>
    <source>
        <strain evidence="4">NZE10 / CBS 128990</strain>
    </source>
</reference>
<evidence type="ECO:0000256" key="2">
    <source>
        <dbReference type="SAM" id="MobiDB-lite"/>
    </source>
</evidence>
<reference evidence="4" key="1">
    <citation type="journal article" date="2012" name="PLoS Genet.">
        <title>The genomes of the fungal plant pathogens Cladosporium fulvum and Dothistroma septosporum reveal adaptation to different hosts and lifestyles but also signatures of common ancestry.</title>
        <authorList>
            <person name="de Wit P.J.G.M."/>
            <person name="van der Burgt A."/>
            <person name="Oekmen B."/>
            <person name="Stergiopoulos I."/>
            <person name="Abd-Elsalam K.A."/>
            <person name="Aerts A.L."/>
            <person name="Bahkali A.H."/>
            <person name="Beenen H.G."/>
            <person name="Chettri P."/>
            <person name="Cox M.P."/>
            <person name="Datema E."/>
            <person name="de Vries R.P."/>
            <person name="Dhillon B."/>
            <person name="Ganley A.R."/>
            <person name="Griffiths S.A."/>
            <person name="Guo Y."/>
            <person name="Hamelin R.C."/>
            <person name="Henrissat B."/>
            <person name="Kabir M.S."/>
            <person name="Jashni M.K."/>
            <person name="Kema G."/>
            <person name="Klaubauf S."/>
            <person name="Lapidus A."/>
            <person name="Levasseur A."/>
            <person name="Lindquist E."/>
            <person name="Mehrabi R."/>
            <person name="Ohm R.A."/>
            <person name="Owen T.J."/>
            <person name="Salamov A."/>
            <person name="Schwelm A."/>
            <person name="Schijlen E."/>
            <person name="Sun H."/>
            <person name="van den Burg H.A."/>
            <person name="van Ham R.C.H.J."/>
            <person name="Zhang S."/>
            <person name="Goodwin S.B."/>
            <person name="Grigoriev I.V."/>
            <person name="Collemare J."/>
            <person name="Bradshaw R.E."/>
        </authorList>
    </citation>
    <scope>NUCLEOTIDE SEQUENCE [LARGE SCALE GENOMIC DNA]</scope>
    <source>
        <strain evidence="4">NZE10 / CBS 128990</strain>
    </source>
</reference>